<dbReference type="OrthoDB" id="2178766at2"/>
<feature type="transmembrane region" description="Helical" evidence="1">
    <location>
        <begin position="35"/>
        <end position="57"/>
    </location>
</feature>
<organism evidence="2 3">
    <name type="scientific">Enterococcus ureasiticus</name>
    <dbReference type="NCBI Taxonomy" id="903984"/>
    <lineage>
        <taxon>Bacteria</taxon>
        <taxon>Bacillati</taxon>
        <taxon>Bacillota</taxon>
        <taxon>Bacilli</taxon>
        <taxon>Lactobacillales</taxon>
        <taxon>Enterococcaceae</taxon>
        <taxon>Enterococcus</taxon>
    </lineage>
</organism>
<dbReference type="STRING" id="903984.BCR21_02295"/>
<keyword evidence="1" id="KW-0812">Transmembrane</keyword>
<evidence type="ECO:0000313" key="2">
    <source>
        <dbReference type="EMBL" id="OEG13844.1"/>
    </source>
</evidence>
<evidence type="ECO:0000256" key="1">
    <source>
        <dbReference type="SAM" id="Phobius"/>
    </source>
</evidence>
<dbReference type="EMBL" id="MIJZ01000001">
    <property type="protein sequence ID" value="OEG13844.1"/>
    <property type="molecule type" value="Genomic_DNA"/>
</dbReference>
<dbReference type="AlphaFoldDB" id="A0A1E5GMC5"/>
<reference evidence="3" key="1">
    <citation type="submission" date="2016-09" db="EMBL/GenBank/DDBJ databases">
        <authorList>
            <person name="Gulvik C.A."/>
        </authorList>
    </citation>
    <scope>NUCLEOTIDE SEQUENCE [LARGE SCALE GENOMIC DNA]</scope>
    <source>
        <strain evidence="3">DSM 23328</strain>
    </source>
</reference>
<keyword evidence="3" id="KW-1185">Reference proteome</keyword>
<protein>
    <submittedName>
        <fullName evidence="2">Uncharacterized protein</fullName>
    </submittedName>
</protein>
<dbReference type="Proteomes" id="UP000094068">
    <property type="component" value="Unassembled WGS sequence"/>
</dbReference>
<keyword evidence="1" id="KW-0472">Membrane</keyword>
<evidence type="ECO:0000313" key="3">
    <source>
        <dbReference type="Proteomes" id="UP000094068"/>
    </source>
</evidence>
<proteinExistence type="predicted"/>
<feature type="transmembrane region" description="Helical" evidence="1">
    <location>
        <begin position="7"/>
        <end position="29"/>
    </location>
</feature>
<dbReference type="RefSeq" id="WP_069644899.1">
    <property type="nucleotide sequence ID" value="NZ_MIJZ01000001.1"/>
</dbReference>
<name>A0A1E5GMC5_9ENTE</name>
<keyword evidence="1" id="KW-1133">Transmembrane helix</keyword>
<comment type="caution">
    <text evidence="2">The sequence shown here is derived from an EMBL/GenBank/DDBJ whole genome shotgun (WGS) entry which is preliminary data.</text>
</comment>
<gene>
    <name evidence="2" type="ORF">BCR21_02295</name>
</gene>
<sequence>MKKDKYHIVLIASLVLLFIVSNFLLFILGETSKNITVNILYGLAFVPVEVYATVFLLERFLNRRDRIREELREDSDYFSIAKEAQEQLIWSIKQGILENFMGTTSDVESNFELLYQERKKILTVDLWQKNLLKEHLLISSKKYMIDEDQFKEKDVTALELSTEVGEYITKEITEFYSIYLKFIPLDIFKELHGIYKVLELSIIFSDNPYVFKTKQQLIEQQRKGELEIKDYEELSRISQQLIEAIYQHLKEIDFMTEEHFTEFSKEKSNK</sequence>
<accession>A0A1E5GMC5</accession>